<dbReference type="SMART" id="SM00474">
    <property type="entry name" value="35EXOc"/>
    <property type="match status" value="1"/>
</dbReference>
<proteinExistence type="predicted"/>
<dbReference type="PANTHER" id="PTHR46814">
    <property type="entry name" value="EGALITARIAN, ISOFORM B"/>
    <property type="match status" value="1"/>
</dbReference>
<accession>A0AAD8Y434</accession>
<dbReference type="Gene3D" id="3.30.420.10">
    <property type="entry name" value="Ribonuclease H-like superfamily/Ribonuclease H"/>
    <property type="match status" value="1"/>
</dbReference>
<dbReference type="EMBL" id="JATAAI010000020">
    <property type="protein sequence ID" value="KAK1738694.1"/>
    <property type="molecule type" value="Genomic_DNA"/>
</dbReference>
<name>A0AAD8Y434_9STRA</name>
<dbReference type="GO" id="GO:0006139">
    <property type="term" value="P:nucleobase-containing compound metabolic process"/>
    <property type="evidence" value="ECO:0007669"/>
    <property type="project" value="InterPro"/>
</dbReference>
<dbReference type="InterPro" id="IPR036397">
    <property type="entry name" value="RNaseH_sf"/>
</dbReference>
<reference evidence="3" key="1">
    <citation type="submission" date="2023-06" db="EMBL/GenBank/DDBJ databases">
        <title>Survivors Of The Sea: Transcriptome response of Skeletonema marinoi to long-term dormancy.</title>
        <authorList>
            <person name="Pinder M.I.M."/>
            <person name="Kourtchenko O."/>
            <person name="Robertson E.K."/>
            <person name="Larsson T."/>
            <person name="Maumus F."/>
            <person name="Osuna-Cruz C.M."/>
            <person name="Vancaester E."/>
            <person name="Stenow R."/>
            <person name="Vandepoele K."/>
            <person name="Ploug H."/>
            <person name="Bruchert V."/>
            <person name="Godhe A."/>
            <person name="Topel M."/>
        </authorList>
    </citation>
    <scope>NUCLEOTIDE SEQUENCE</scope>
    <source>
        <strain evidence="3">R05AC</strain>
    </source>
</reference>
<dbReference type="SUPFAM" id="SSF53098">
    <property type="entry name" value="Ribonuclease H-like"/>
    <property type="match status" value="1"/>
</dbReference>
<comment type="caution">
    <text evidence="3">The sequence shown here is derived from an EMBL/GenBank/DDBJ whole genome shotgun (WGS) entry which is preliminary data.</text>
</comment>
<dbReference type="GO" id="GO:0008408">
    <property type="term" value="F:3'-5' exonuclease activity"/>
    <property type="evidence" value="ECO:0007669"/>
    <property type="project" value="InterPro"/>
</dbReference>
<dbReference type="PROSITE" id="PS50084">
    <property type="entry name" value="KH_TYPE_1"/>
    <property type="match status" value="1"/>
</dbReference>
<protein>
    <submittedName>
        <fullName evidence="3">Egalitarian-like protein</fullName>
    </submittedName>
</protein>
<feature type="domain" description="3'-5' exonuclease" evidence="2">
    <location>
        <begin position="24"/>
        <end position="208"/>
    </location>
</feature>
<evidence type="ECO:0000256" key="1">
    <source>
        <dbReference type="PROSITE-ProRule" id="PRU00117"/>
    </source>
</evidence>
<evidence type="ECO:0000313" key="3">
    <source>
        <dbReference type="EMBL" id="KAK1738694.1"/>
    </source>
</evidence>
<dbReference type="InterPro" id="IPR036612">
    <property type="entry name" value="KH_dom_type_1_sf"/>
</dbReference>
<gene>
    <name evidence="3" type="ORF">QTG54_010724</name>
</gene>
<dbReference type="Proteomes" id="UP001224775">
    <property type="component" value="Unassembled WGS sequence"/>
</dbReference>
<dbReference type="AlphaFoldDB" id="A0AAD8Y434"/>
<organism evidence="3 4">
    <name type="scientific">Skeletonema marinoi</name>
    <dbReference type="NCBI Taxonomy" id="267567"/>
    <lineage>
        <taxon>Eukaryota</taxon>
        <taxon>Sar</taxon>
        <taxon>Stramenopiles</taxon>
        <taxon>Ochrophyta</taxon>
        <taxon>Bacillariophyta</taxon>
        <taxon>Coscinodiscophyceae</taxon>
        <taxon>Thalassiosirophycidae</taxon>
        <taxon>Thalassiosirales</taxon>
        <taxon>Skeletonemataceae</taxon>
        <taxon>Skeletonema</taxon>
        <taxon>Skeletonema marinoi-dohrnii complex</taxon>
    </lineage>
</organism>
<dbReference type="Pfam" id="PF01612">
    <property type="entry name" value="DNA_pol_A_exo1"/>
    <property type="match status" value="1"/>
</dbReference>
<dbReference type="InterPro" id="IPR004088">
    <property type="entry name" value="KH_dom_type_1"/>
</dbReference>
<dbReference type="InterPro" id="IPR012337">
    <property type="entry name" value="RNaseH-like_sf"/>
</dbReference>
<keyword evidence="4" id="KW-1185">Reference proteome</keyword>
<dbReference type="SUPFAM" id="SSF54791">
    <property type="entry name" value="Eukaryotic type KH-domain (KH-domain type I)"/>
    <property type="match status" value="1"/>
</dbReference>
<evidence type="ECO:0000259" key="2">
    <source>
        <dbReference type="SMART" id="SM00474"/>
    </source>
</evidence>
<dbReference type="Gene3D" id="3.30.1370.10">
    <property type="entry name" value="K Homology domain, type 1"/>
    <property type="match status" value="1"/>
</dbReference>
<dbReference type="GO" id="GO:0003723">
    <property type="term" value="F:RNA binding"/>
    <property type="evidence" value="ECO:0007669"/>
    <property type="project" value="UniProtKB-UniRule"/>
</dbReference>
<dbReference type="InterPro" id="IPR002562">
    <property type="entry name" value="3'-5'_exonuclease_dom"/>
</dbReference>
<dbReference type="PANTHER" id="PTHR46814:SF1">
    <property type="entry name" value="EGALITARIAN, ISOFORM B"/>
    <property type="match status" value="1"/>
</dbReference>
<dbReference type="Pfam" id="PF00013">
    <property type="entry name" value="KH_1"/>
    <property type="match status" value="1"/>
</dbReference>
<sequence length="292" mass="32822">MASNQLEDATTSLGGLRLNPVVMVVSSADDESGKSFMTLVDSLCSSDDKNAKVAFDCEGVNLSRLGTVEIVSICFSASQVYLVDFGKHRCPKIVEAVKKLFECSTLTKIIHDCRMDCDALYHNHGIMVNNVHDTSAFHDFIGYQKNKNLNDTLNYYGIRVNDERDKSVYRSNPNFWATRPLTKKMIDWASSDVDKLFQLAEKQLERISGAKKPSAVEKSANYARLARDMDVKSGLVVRGNVGRFIGRGGANIRSLERESGCLIYSDREKNTWFVFYPNDASLNIVKRRMNPY</sequence>
<keyword evidence="1" id="KW-0694">RNA-binding</keyword>
<evidence type="ECO:0000313" key="4">
    <source>
        <dbReference type="Proteomes" id="UP001224775"/>
    </source>
</evidence>